<evidence type="ECO:0000256" key="2">
    <source>
        <dbReference type="ARBA" id="ARBA00007814"/>
    </source>
</evidence>
<keyword evidence="5" id="KW-0694">RNA-binding</keyword>
<dbReference type="InterPro" id="IPR008858">
    <property type="entry name" value="TROVE_dom"/>
</dbReference>
<keyword evidence="4" id="KW-0479">Metal-binding</keyword>
<dbReference type="GO" id="GO:0046872">
    <property type="term" value="F:metal ion binding"/>
    <property type="evidence" value="ECO:0007669"/>
    <property type="project" value="UniProtKB-KW"/>
</dbReference>
<gene>
    <name evidence="8" type="ORF">LCGC14_0769440</name>
</gene>
<keyword evidence="6" id="KW-0687">Ribonucleoprotein</keyword>
<evidence type="ECO:0000256" key="5">
    <source>
        <dbReference type="ARBA" id="ARBA00022884"/>
    </source>
</evidence>
<comment type="subcellular location">
    <subcellularLocation>
        <location evidence="1">Cytoplasm</location>
    </subcellularLocation>
</comment>
<dbReference type="InterPro" id="IPR040322">
    <property type="entry name" value="TROVE2"/>
</dbReference>
<dbReference type="AlphaFoldDB" id="A0A0F9QIM2"/>
<evidence type="ECO:0000256" key="3">
    <source>
        <dbReference type="ARBA" id="ARBA00022490"/>
    </source>
</evidence>
<dbReference type="InterPro" id="IPR036465">
    <property type="entry name" value="vWFA_dom_sf"/>
</dbReference>
<evidence type="ECO:0000256" key="6">
    <source>
        <dbReference type="ARBA" id="ARBA00023274"/>
    </source>
</evidence>
<reference evidence="8" key="1">
    <citation type="journal article" date="2015" name="Nature">
        <title>Complex archaea that bridge the gap between prokaryotes and eukaryotes.</title>
        <authorList>
            <person name="Spang A."/>
            <person name="Saw J.H."/>
            <person name="Jorgensen S.L."/>
            <person name="Zaremba-Niedzwiedzka K."/>
            <person name="Martijn J."/>
            <person name="Lind A.E."/>
            <person name="van Eijk R."/>
            <person name="Schleper C."/>
            <person name="Guy L."/>
            <person name="Ettema T.J."/>
        </authorList>
    </citation>
    <scope>NUCLEOTIDE SEQUENCE</scope>
</reference>
<dbReference type="Pfam" id="PF05731">
    <property type="entry name" value="TROVE"/>
    <property type="match status" value="1"/>
</dbReference>
<proteinExistence type="inferred from homology"/>
<feature type="domain" description="TROVE" evidence="7">
    <location>
        <begin position="20"/>
        <end position="348"/>
    </location>
</feature>
<sequence>MSKFNQAGLAPVSVTTTPNTVTNEGAPSFKMDYKLELYQAVVTTLFGEGKFYESGDQRAKRITRLVKRCVENGEADFVAKLAVYTRERMYLRSIPVFLTVTLAKVIRETEGAKYEKTRALTARVIQRADELREMFAAAEAIFGDPKDNKVFKRVAPKALLKGMGDAFNKFDGYQFKKYSGGKGAVKFSDVMRVVHPTPESKEKSELFKQVMEGTLPAIDTWETQSAALGHAEYETEEDKAEATKTMWQDHANNPRQGYMAKLRNLRNYLKSGVDLTNVIDHLTNPLAVAKSKQLPFRFYTAYRELGGETITSRWYHDDTDKTMGSPQLLSALEDAFDLSVNNLPDLGDDVLIIVDQSGSMWSQVSGRSTAMCCEIGGVLGAAVWYNQVVNLGKKAMVAGFACRGKVYNWSKRTSSLSAAKQMMNTNLGGSTRINTAWQAAKDAGLTPSTIVVLSDMQMTGGDNDYWGAYDNIMNPEDYGLADANTLKISVNLQGYDNTPLAVNNGWYQIAGWSDKIFDVIEAMKNPGDAVNVILNDIDI</sequence>
<organism evidence="8">
    <name type="scientific">marine sediment metagenome</name>
    <dbReference type="NCBI Taxonomy" id="412755"/>
    <lineage>
        <taxon>unclassified sequences</taxon>
        <taxon>metagenomes</taxon>
        <taxon>ecological metagenomes</taxon>
    </lineage>
</organism>
<protein>
    <recommendedName>
        <fullName evidence="7">TROVE domain-containing protein</fullName>
    </recommendedName>
</protein>
<dbReference type="GO" id="GO:0003723">
    <property type="term" value="F:RNA binding"/>
    <property type="evidence" value="ECO:0007669"/>
    <property type="project" value="UniProtKB-KW"/>
</dbReference>
<dbReference type="SUPFAM" id="SSF53300">
    <property type="entry name" value="vWA-like"/>
    <property type="match status" value="1"/>
</dbReference>
<evidence type="ECO:0000256" key="4">
    <source>
        <dbReference type="ARBA" id="ARBA00022723"/>
    </source>
</evidence>
<evidence type="ECO:0000256" key="1">
    <source>
        <dbReference type="ARBA" id="ARBA00004496"/>
    </source>
</evidence>
<dbReference type="PROSITE" id="PS50988">
    <property type="entry name" value="TROVE"/>
    <property type="match status" value="1"/>
</dbReference>
<dbReference type="PANTHER" id="PTHR14202">
    <property type="entry name" value="60 KDA RIBONUCLEOPROTEIN SSA/RO"/>
    <property type="match status" value="1"/>
</dbReference>
<dbReference type="SUPFAM" id="SSF140864">
    <property type="entry name" value="TROVE domain-like"/>
    <property type="match status" value="1"/>
</dbReference>
<name>A0A0F9QIM2_9ZZZZ</name>
<dbReference type="EMBL" id="LAZR01001938">
    <property type="protein sequence ID" value="KKN36852.1"/>
    <property type="molecule type" value="Genomic_DNA"/>
</dbReference>
<evidence type="ECO:0000313" key="8">
    <source>
        <dbReference type="EMBL" id="KKN36852.1"/>
    </source>
</evidence>
<accession>A0A0F9QIM2</accession>
<comment type="similarity">
    <text evidence="2">Belongs to the Ro 60 kDa family.</text>
</comment>
<dbReference type="Gene3D" id="3.40.50.410">
    <property type="entry name" value="von Willebrand factor, type A domain"/>
    <property type="match status" value="1"/>
</dbReference>
<evidence type="ECO:0000259" key="7">
    <source>
        <dbReference type="PROSITE" id="PS50988"/>
    </source>
</evidence>
<dbReference type="PANTHER" id="PTHR14202:SF0">
    <property type="entry name" value="RNA-BINDING PROTEIN RO60"/>
    <property type="match status" value="1"/>
</dbReference>
<keyword evidence="3" id="KW-0963">Cytoplasm</keyword>
<comment type="caution">
    <text evidence="8">The sequence shown here is derived from an EMBL/GenBank/DDBJ whole genome shotgun (WGS) entry which is preliminary data.</text>
</comment>
<dbReference type="GO" id="GO:1990904">
    <property type="term" value="C:ribonucleoprotein complex"/>
    <property type="evidence" value="ECO:0007669"/>
    <property type="project" value="UniProtKB-KW"/>
</dbReference>
<dbReference type="GO" id="GO:0005737">
    <property type="term" value="C:cytoplasm"/>
    <property type="evidence" value="ECO:0007669"/>
    <property type="project" value="UniProtKB-SubCell"/>
</dbReference>
<dbReference type="InterPro" id="IPR037214">
    <property type="entry name" value="TROVE_dom_sf"/>
</dbReference>